<keyword evidence="3" id="KW-1185">Reference proteome</keyword>
<dbReference type="Pfam" id="PF13200">
    <property type="entry name" value="DUF4015"/>
    <property type="match status" value="1"/>
</dbReference>
<accession>A0A6L6Q467</accession>
<feature type="domain" description="DUF4015" evidence="1">
    <location>
        <begin position="86"/>
        <end position="395"/>
    </location>
</feature>
<comment type="caution">
    <text evidence="2">The sequence shown here is derived from an EMBL/GenBank/DDBJ whole genome shotgun (WGS) entry which is preliminary data.</text>
</comment>
<dbReference type="OrthoDB" id="9774125at2"/>
<evidence type="ECO:0000313" key="3">
    <source>
        <dbReference type="Proteomes" id="UP000484015"/>
    </source>
</evidence>
<organism evidence="2 3">
    <name type="scientific">Pseudoduganella ginsengisoli</name>
    <dbReference type="NCBI Taxonomy" id="1462440"/>
    <lineage>
        <taxon>Bacteria</taxon>
        <taxon>Pseudomonadati</taxon>
        <taxon>Pseudomonadota</taxon>
        <taxon>Betaproteobacteria</taxon>
        <taxon>Burkholderiales</taxon>
        <taxon>Oxalobacteraceae</taxon>
        <taxon>Telluria group</taxon>
        <taxon>Pseudoduganella</taxon>
    </lineage>
</organism>
<dbReference type="AlphaFoldDB" id="A0A6L6Q467"/>
<evidence type="ECO:0000313" key="2">
    <source>
        <dbReference type="EMBL" id="MTW04613.1"/>
    </source>
</evidence>
<dbReference type="InterPro" id="IPR008969">
    <property type="entry name" value="CarboxyPept-like_regulatory"/>
</dbReference>
<dbReference type="EMBL" id="WNLA01000016">
    <property type="protein sequence ID" value="MTW04613.1"/>
    <property type="molecule type" value="Genomic_DNA"/>
</dbReference>
<sequence length="404" mass="44289">MLCVPLLALAFEGRVTDAVNGRPVAGATVTANGMAVTTDADGHYQLQSTTQHVQARAVGYQRTSVTWAGDSSQAPLIRLVPLRPKALYLSVYGAGNPAVRDAALKLLSSTELNALVIDIKGDRGLVPYPSAVAQAAQCGARSLTTVQDMGVLVALLKEQGIYLIARIVAFKDDLLAQAHPEWSVKAADGSLFRDREHFAWIDPFQREAWDYLLDLGAEAAAMGFDEIQYDYVRFPDSRGLLFSQPNTEANRVAAVTGFLQAAHRRLAPYNVFLAADVFGYTAWNNNDTSIGQNLAALSQAVDYLSPMLYPSGFQFGIPGAPDPVRQPYDIVLQTLQHAAARTGIAPLRFRPWLQAFRDYAFDRRPFDADEIRAQIHAAEQAGSDGWMLWNPRNSYSSEGLRQQE</sequence>
<dbReference type="Pfam" id="PF13620">
    <property type="entry name" value="CarboxypepD_reg"/>
    <property type="match status" value="1"/>
</dbReference>
<dbReference type="Gene3D" id="3.20.20.80">
    <property type="entry name" value="Glycosidases"/>
    <property type="match status" value="1"/>
</dbReference>
<dbReference type="SUPFAM" id="SSF51445">
    <property type="entry name" value="(Trans)glycosidases"/>
    <property type="match status" value="1"/>
</dbReference>
<dbReference type="Proteomes" id="UP000484015">
    <property type="component" value="Unassembled WGS sequence"/>
</dbReference>
<protein>
    <submittedName>
        <fullName evidence="2">GTP-binding protein</fullName>
    </submittedName>
</protein>
<dbReference type="InterPro" id="IPR017853">
    <property type="entry name" value="GH"/>
</dbReference>
<reference evidence="2 3" key="1">
    <citation type="submission" date="2019-11" db="EMBL/GenBank/DDBJ databases">
        <title>Type strains purchased from KCTC, JCM and DSMZ.</title>
        <authorList>
            <person name="Lu H."/>
        </authorList>
    </citation>
    <scope>NUCLEOTIDE SEQUENCE [LARGE SCALE GENOMIC DNA]</scope>
    <source>
        <strain evidence="2 3">KCTC 42409</strain>
    </source>
</reference>
<evidence type="ECO:0000259" key="1">
    <source>
        <dbReference type="Pfam" id="PF13200"/>
    </source>
</evidence>
<dbReference type="InterPro" id="IPR025275">
    <property type="entry name" value="DUF4015"/>
</dbReference>
<dbReference type="Gene3D" id="2.60.40.1120">
    <property type="entry name" value="Carboxypeptidase-like, regulatory domain"/>
    <property type="match status" value="1"/>
</dbReference>
<name>A0A6L6Q467_9BURK</name>
<proteinExistence type="predicted"/>
<gene>
    <name evidence="2" type="ORF">GM668_21305</name>
</gene>
<dbReference type="SUPFAM" id="SSF49464">
    <property type="entry name" value="Carboxypeptidase regulatory domain-like"/>
    <property type="match status" value="1"/>
</dbReference>